<evidence type="ECO:0000313" key="2">
    <source>
        <dbReference type="EMBL" id="KAG7367540.1"/>
    </source>
</evidence>
<dbReference type="Pfam" id="PF02668">
    <property type="entry name" value="TauD"/>
    <property type="match status" value="1"/>
</dbReference>
<dbReference type="OrthoDB" id="408743at2759"/>
<protein>
    <submittedName>
        <fullName evidence="2">SyrP-like protein</fullName>
    </submittedName>
</protein>
<dbReference type="PANTHER" id="PTHR10696">
    <property type="entry name" value="GAMMA-BUTYROBETAINE HYDROXYLASE-RELATED"/>
    <property type="match status" value="1"/>
</dbReference>
<proteinExistence type="predicted"/>
<dbReference type="InterPro" id="IPR050411">
    <property type="entry name" value="AlphaKG_dependent_hydroxylases"/>
</dbReference>
<organism evidence="2 3">
    <name type="scientific">Nitzschia inconspicua</name>
    <dbReference type="NCBI Taxonomy" id="303405"/>
    <lineage>
        <taxon>Eukaryota</taxon>
        <taxon>Sar</taxon>
        <taxon>Stramenopiles</taxon>
        <taxon>Ochrophyta</taxon>
        <taxon>Bacillariophyta</taxon>
        <taxon>Bacillariophyceae</taxon>
        <taxon>Bacillariophycidae</taxon>
        <taxon>Bacillariales</taxon>
        <taxon>Bacillariaceae</taxon>
        <taxon>Nitzschia</taxon>
    </lineage>
</organism>
<evidence type="ECO:0000259" key="1">
    <source>
        <dbReference type="Pfam" id="PF02668"/>
    </source>
</evidence>
<dbReference type="EMBL" id="JAGRRH010000007">
    <property type="protein sequence ID" value="KAG7367540.1"/>
    <property type="molecule type" value="Genomic_DNA"/>
</dbReference>
<accession>A0A9K3Q204</accession>
<sequence length="381" mass="42585">MPELPSFDSCIVTNAPDQKLFGNFHVPFVLSPPQNTTILSPDEASLFVKENRSRIDAVLEDYGAVLFRGFPLETPEDFDTFVQAFDGYNDLSYDKSMSFAVRKRLTDRICTTNEGKLGKKLEFHHEQAQTPLWPSHLFFCCLLPARPGDGGATGIVNSELVYEKLAEEHPEICQKCETHGVRYTVFAGPEQDTSKGAGRSWKSFFHVETKEEAMLKMKAGGWTWTWGEGAGGTKLGDDFLKCTTPVLEAVKVAPGFKREHKTFFNQLVATTANALEFSKVGKPGDEVDSLRDEPTQEDIDECVRFGNGDSVPLEFLMDAKRICEENAVDIFWQKGDVALISNYLMMHSRRPWSGPEGTRKLLASLVQEENCTSFGQTLVVL</sequence>
<keyword evidence="3" id="KW-1185">Reference proteome</keyword>
<evidence type="ECO:0000313" key="3">
    <source>
        <dbReference type="Proteomes" id="UP000693970"/>
    </source>
</evidence>
<comment type="caution">
    <text evidence="2">The sequence shown here is derived from an EMBL/GenBank/DDBJ whole genome shotgun (WGS) entry which is preliminary data.</text>
</comment>
<reference evidence="2" key="1">
    <citation type="journal article" date="2021" name="Sci. Rep.">
        <title>Diploid genomic architecture of Nitzschia inconspicua, an elite biomass production diatom.</title>
        <authorList>
            <person name="Oliver A."/>
            <person name="Podell S."/>
            <person name="Pinowska A."/>
            <person name="Traller J.C."/>
            <person name="Smith S.R."/>
            <person name="McClure R."/>
            <person name="Beliaev A."/>
            <person name="Bohutskyi P."/>
            <person name="Hill E.A."/>
            <person name="Rabines A."/>
            <person name="Zheng H."/>
            <person name="Allen L.Z."/>
            <person name="Kuo A."/>
            <person name="Grigoriev I.V."/>
            <person name="Allen A.E."/>
            <person name="Hazlebeck D."/>
            <person name="Allen E.E."/>
        </authorList>
    </citation>
    <scope>NUCLEOTIDE SEQUENCE</scope>
    <source>
        <strain evidence="2">Hildebrandi</strain>
    </source>
</reference>
<name>A0A9K3Q204_9STRA</name>
<dbReference type="AlphaFoldDB" id="A0A9K3Q204"/>
<dbReference type="GO" id="GO:0016491">
    <property type="term" value="F:oxidoreductase activity"/>
    <property type="evidence" value="ECO:0007669"/>
    <property type="project" value="InterPro"/>
</dbReference>
<reference evidence="2" key="2">
    <citation type="submission" date="2021-04" db="EMBL/GenBank/DDBJ databases">
        <authorList>
            <person name="Podell S."/>
        </authorList>
    </citation>
    <scope>NUCLEOTIDE SEQUENCE</scope>
    <source>
        <strain evidence="2">Hildebrandi</strain>
    </source>
</reference>
<feature type="domain" description="TauD/TfdA-like" evidence="1">
    <location>
        <begin position="49"/>
        <end position="362"/>
    </location>
</feature>
<dbReference type="PANTHER" id="PTHR10696:SF21">
    <property type="entry name" value="TAUD_TFDA-LIKE DOMAIN-CONTAINING PROTEIN"/>
    <property type="match status" value="1"/>
</dbReference>
<gene>
    <name evidence="2" type="ORF">IV203_030211</name>
</gene>
<dbReference type="Proteomes" id="UP000693970">
    <property type="component" value="Unassembled WGS sequence"/>
</dbReference>
<dbReference type="InterPro" id="IPR003819">
    <property type="entry name" value="TauD/TfdA-like"/>
</dbReference>